<organism evidence="2 3">
    <name type="scientific">Achlya hypogyna</name>
    <name type="common">Oomycete</name>
    <name type="synonym">Protoachlya hypogyna</name>
    <dbReference type="NCBI Taxonomy" id="1202772"/>
    <lineage>
        <taxon>Eukaryota</taxon>
        <taxon>Sar</taxon>
        <taxon>Stramenopiles</taxon>
        <taxon>Oomycota</taxon>
        <taxon>Saprolegniomycetes</taxon>
        <taxon>Saprolegniales</taxon>
        <taxon>Achlyaceae</taxon>
        <taxon>Achlya</taxon>
    </lineage>
</organism>
<reference evidence="2 3" key="1">
    <citation type="journal article" date="2014" name="Genome Biol. Evol.">
        <title>The secreted proteins of Achlya hypogyna and Thraustotheca clavata identify the ancestral oomycete secretome and reveal gene acquisitions by horizontal gene transfer.</title>
        <authorList>
            <person name="Misner I."/>
            <person name="Blouin N."/>
            <person name="Leonard G."/>
            <person name="Richards T.A."/>
            <person name="Lane C.E."/>
        </authorList>
    </citation>
    <scope>NUCLEOTIDE SEQUENCE [LARGE SCALE GENOMIC DNA]</scope>
    <source>
        <strain evidence="2 3">ATCC 48635</strain>
    </source>
</reference>
<dbReference type="AlphaFoldDB" id="A0A1V9ZRL6"/>
<comment type="caution">
    <text evidence="2">The sequence shown here is derived from an EMBL/GenBank/DDBJ whole genome shotgun (WGS) entry which is preliminary data.</text>
</comment>
<evidence type="ECO:0000256" key="1">
    <source>
        <dbReference type="SAM" id="MobiDB-lite"/>
    </source>
</evidence>
<accession>A0A1V9ZRL6</accession>
<name>A0A1V9ZRL6_ACHHY</name>
<proteinExistence type="predicted"/>
<protein>
    <submittedName>
        <fullName evidence="2">Uncharacterized protein</fullName>
    </submittedName>
</protein>
<dbReference type="Proteomes" id="UP000243579">
    <property type="component" value="Unassembled WGS sequence"/>
</dbReference>
<feature type="compositionally biased region" description="Basic and acidic residues" evidence="1">
    <location>
        <begin position="135"/>
        <end position="148"/>
    </location>
</feature>
<evidence type="ECO:0000313" key="2">
    <source>
        <dbReference type="EMBL" id="OQS00637.1"/>
    </source>
</evidence>
<feature type="region of interest" description="Disordered" evidence="1">
    <location>
        <begin position="111"/>
        <end position="179"/>
    </location>
</feature>
<gene>
    <name evidence="2" type="ORF">ACHHYP_03267</name>
</gene>
<keyword evidence="3" id="KW-1185">Reference proteome</keyword>
<dbReference type="EMBL" id="JNBR01000028">
    <property type="protein sequence ID" value="OQS00637.1"/>
    <property type="molecule type" value="Genomic_DNA"/>
</dbReference>
<feature type="compositionally biased region" description="Polar residues" evidence="1">
    <location>
        <begin position="111"/>
        <end position="120"/>
    </location>
</feature>
<evidence type="ECO:0000313" key="3">
    <source>
        <dbReference type="Proteomes" id="UP000243579"/>
    </source>
</evidence>
<dbReference type="OrthoDB" id="72789at2759"/>
<sequence length="344" mass="38635">MRQVLLVLTGHSTAQSSSGRAVELYHVTLKDNGKARHARIRNRALRKHLKPILEAEGLPTPLPRKFIVKGSSHEGVVRDRVRCVRYTFADSHFPLADNTVVALHRMMDDATSGTGRLTSNNDKHELRQGPSLPDELLHGEESDDDHQCSHPSLAGHRSASFSHLDDDDESSDQFDNNHTALRKTFRPKLTDNRLFMSRPSALCVPPITGDINPKTRAPVSEEDATFIEELAQSMLSRLRQRSPSPRHSVLRQVHSEPWLPIEPLDRAQERIAEWASGPRLAAAADESAQTVIKDVCATYFPNIHDGTDAVREPSPRQLTNQRLMGFLPQQRGTKVSPMRRNQTY</sequence>